<dbReference type="PROSITE" id="PS50088">
    <property type="entry name" value="ANK_REPEAT"/>
    <property type="match status" value="12"/>
</dbReference>
<evidence type="ECO:0000256" key="3">
    <source>
        <dbReference type="PROSITE-ProRule" id="PRU00023"/>
    </source>
</evidence>
<feature type="repeat" description="ANK" evidence="3">
    <location>
        <begin position="913"/>
        <end position="945"/>
    </location>
</feature>
<keyword evidence="8" id="KW-1185">Reference proteome</keyword>
<reference evidence="7 8" key="1">
    <citation type="submission" date="2023-01" db="EMBL/GenBank/DDBJ databases">
        <title>Analysis of 21 Apiospora genomes using comparative genomics revels a genus with tremendous synthesis potential of carbohydrate active enzymes and secondary metabolites.</title>
        <authorList>
            <person name="Sorensen T."/>
        </authorList>
    </citation>
    <scope>NUCLEOTIDE SEQUENCE [LARGE SCALE GENOMIC DNA]</scope>
    <source>
        <strain evidence="7 8">CBS 33761</strain>
    </source>
</reference>
<feature type="region of interest" description="Disordered" evidence="4">
    <location>
        <begin position="460"/>
        <end position="483"/>
    </location>
</feature>
<dbReference type="EMBL" id="JAQQWK010000006">
    <property type="protein sequence ID" value="KAK8038557.1"/>
    <property type="molecule type" value="Genomic_DNA"/>
</dbReference>
<feature type="domain" description="Nephrocystin 3-like N-terminal" evidence="6">
    <location>
        <begin position="37"/>
        <end position="215"/>
    </location>
</feature>
<name>A0ABR1SWF2_9PEZI</name>
<evidence type="ECO:0000313" key="7">
    <source>
        <dbReference type="EMBL" id="KAK8038557.1"/>
    </source>
</evidence>
<dbReference type="Gene3D" id="3.40.50.300">
    <property type="entry name" value="P-loop containing nucleotide triphosphate hydrolases"/>
    <property type="match status" value="1"/>
</dbReference>
<dbReference type="Pfam" id="PF24883">
    <property type="entry name" value="NPHP3_N"/>
    <property type="match status" value="1"/>
</dbReference>
<dbReference type="PANTHER" id="PTHR24123:SF33">
    <property type="entry name" value="PROTEIN HOS4"/>
    <property type="match status" value="1"/>
</dbReference>
<feature type="repeat" description="ANK" evidence="3">
    <location>
        <begin position="880"/>
        <end position="912"/>
    </location>
</feature>
<dbReference type="InterPro" id="IPR027417">
    <property type="entry name" value="P-loop_NTPase"/>
</dbReference>
<dbReference type="Pfam" id="PF13637">
    <property type="entry name" value="Ank_4"/>
    <property type="match status" value="1"/>
</dbReference>
<evidence type="ECO:0000256" key="2">
    <source>
        <dbReference type="ARBA" id="ARBA00023043"/>
    </source>
</evidence>
<evidence type="ECO:0000256" key="4">
    <source>
        <dbReference type="SAM" id="MobiDB-lite"/>
    </source>
</evidence>
<keyword evidence="1" id="KW-0677">Repeat</keyword>
<feature type="repeat" description="ANK" evidence="3">
    <location>
        <begin position="715"/>
        <end position="747"/>
    </location>
</feature>
<dbReference type="Gene3D" id="1.25.40.20">
    <property type="entry name" value="Ankyrin repeat-containing domain"/>
    <property type="match status" value="4"/>
</dbReference>
<keyword evidence="2 3" id="KW-0040">ANK repeat</keyword>
<keyword evidence="5" id="KW-0472">Membrane</keyword>
<keyword evidence="5" id="KW-1133">Transmembrane helix</keyword>
<evidence type="ECO:0000256" key="5">
    <source>
        <dbReference type="SAM" id="Phobius"/>
    </source>
</evidence>
<feature type="transmembrane region" description="Helical" evidence="5">
    <location>
        <begin position="1006"/>
        <end position="1023"/>
    </location>
</feature>
<accession>A0ABR1SWF2</accession>
<feature type="repeat" description="ANK" evidence="3">
    <location>
        <begin position="781"/>
        <end position="813"/>
    </location>
</feature>
<feature type="repeat" description="ANK" evidence="3">
    <location>
        <begin position="616"/>
        <end position="648"/>
    </location>
</feature>
<dbReference type="InterPro" id="IPR056884">
    <property type="entry name" value="NPHP3-like_N"/>
</dbReference>
<feature type="repeat" description="ANK" evidence="3">
    <location>
        <begin position="814"/>
        <end position="846"/>
    </location>
</feature>
<protein>
    <recommendedName>
        <fullName evidence="6">Nephrocystin 3-like N-terminal domain-containing protein</fullName>
    </recommendedName>
</protein>
<feature type="repeat" description="ANK" evidence="3">
    <location>
        <begin position="550"/>
        <end position="582"/>
    </location>
</feature>
<dbReference type="PROSITE" id="PS50297">
    <property type="entry name" value="ANK_REP_REGION"/>
    <property type="match status" value="12"/>
</dbReference>
<feature type="repeat" description="ANK" evidence="3">
    <location>
        <begin position="847"/>
        <end position="879"/>
    </location>
</feature>
<dbReference type="SMART" id="SM00248">
    <property type="entry name" value="ANK"/>
    <property type="match status" value="13"/>
</dbReference>
<evidence type="ECO:0000256" key="1">
    <source>
        <dbReference type="ARBA" id="ARBA00022737"/>
    </source>
</evidence>
<evidence type="ECO:0000313" key="8">
    <source>
        <dbReference type="Proteomes" id="UP001444661"/>
    </source>
</evidence>
<feature type="compositionally biased region" description="Basic and acidic residues" evidence="4">
    <location>
        <begin position="464"/>
        <end position="473"/>
    </location>
</feature>
<dbReference type="Proteomes" id="UP001444661">
    <property type="component" value="Unassembled WGS sequence"/>
</dbReference>
<feature type="repeat" description="ANK" evidence="3">
    <location>
        <begin position="748"/>
        <end position="780"/>
    </location>
</feature>
<dbReference type="InterPro" id="IPR002110">
    <property type="entry name" value="Ankyrin_rpt"/>
</dbReference>
<sequence length="1027" mass="113340">MSIRVRLFNANNTACLRSLAFHTIHARLHDIAPTHRDTCDWLFGTPEFQDWRNPASFPTHNGVLWIKGKPGAGKSTLMKHAYLRYQNDFFRDHIIVAFFFNARGETLEKTPLGMLRSIVYQLLQDDDGLYERFVPSFREKQRTSREGDWQWRPSELQGFIRSVVQQPRSQPLLLLVDALDECDESEVRDVVEFLESLSVDASRDSGPLQICLSSRHYPSIRMKRALELTVEKSLDHQNDIAKYIGEKLQVREAEIETEIKRRAEGVFLWVVIVVSLLNRAYDEGRVEAMRKTLEGVPSRLEEIFDTILGKDVVDMSETVRMLQWVLLSQRPLKPQELFAAVVRTALPAIDVVQRRITTSSRGLIEVRKGEAESVQFIHLSVNDFLFRQKRLQTLDPTLGPEPLTVSHGRLWARCWSSIQHVATVSVDTQPVKSLIAEDPFLGYAASHIFYHAERALSQDVTVGENKEPEDRESSPSSSDISPATGIQQWLRESDSWFQRWKQFVIATGSGELSEKRIKDAELLYILALNGLPNLLGAIAGRCDVNAQGGEYGNALQAASLRGHQEVVRLLLEKGADVHAQGGQYGNALQAASYEGEEEVVRLLLEKGADVNAQGGDFGNALQAASWRGRHEVVRLLLEKGADVHAQGGEFGNALQAASYEGHQEVVRLLLEKGADANAQGGDFGNALQAASWRGSQEVVRLLLEKGADVHAQGGKYGNALQAASFGGRHEVVRLLLEKGADVHAQGGQYGNALQAASWRGRHEVVRLLLEKGADVNAQGGKYGNALQAASYEGEEEVVRLLLEKGADVNAQGGDFGNALQAASYEGEEEVVRLLLEKGADVNAQGGDFGNALQAASWRGSQEVVRLLLEKGADVNAQGGKYGNALQAASYEGEEEVVRLLLEKGADVHAQGGHFGNALQAASFGGRQEVVRLLLEKGADVHAQGGKYGNALQAAIANGRDNIVRLLRQHGAVLHECEETSVVLNPNQGVVPQATEASTSSLYRISLWWGLFFLLTSWFMLRFLRSDV</sequence>
<evidence type="ECO:0000259" key="6">
    <source>
        <dbReference type="Pfam" id="PF24883"/>
    </source>
</evidence>
<dbReference type="PANTHER" id="PTHR24123">
    <property type="entry name" value="ANKYRIN REPEAT-CONTAINING"/>
    <property type="match status" value="1"/>
</dbReference>
<gene>
    <name evidence="7" type="ORF">PG993_006968</name>
</gene>
<dbReference type="Pfam" id="PF12796">
    <property type="entry name" value="Ank_2"/>
    <property type="match status" value="4"/>
</dbReference>
<feature type="repeat" description="ANK" evidence="3">
    <location>
        <begin position="583"/>
        <end position="615"/>
    </location>
</feature>
<feature type="repeat" description="ANK" evidence="3">
    <location>
        <begin position="682"/>
        <end position="714"/>
    </location>
</feature>
<keyword evidence="5" id="KW-0812">Transmembrane</keyword>
<organism evidence="7 8">
    <name type="scientific">Apiospora rasikravindrae</name>
    <dbReference type="NCBI Taxonomy" id="990691"/>
    <lineage>
        <taxon>Eukaryota</taxon>
        <taxon>Fungi</taxon>
        <taxon>Dikarya</taxon>
        <taxon>Ascomycota</taxon>
        <taxon>Pezizomycotina</taxon>
        <taxon>Sordariomycetes</taxon>
        <taxon>Xylariomycetidae</taxon>
        <taxon>Amphisphaeriales</taxon>
        <taxon>Apiosporaceae</taxon>
        <taxon>Apiospora</taxon>
    </lineage>
</organism>
<dbReference type="SUPFAM" id="SSF48403">
    <property type="entry name" value="Ankyrin repeat"/>
    <property type="match status" value="2"/>
</dbReference>
<proteinExistence type="predicted"/>
<comment type="caution">
    <text evidence="7">The sequence shown here is derived from an EMBL/GenBank/DDBJ whole genome shotgun (WGS) entry which is preliminary data.</text>
</comment>
<dbReference type="InterPro" id="IPR036770">
    <property type="entry name" value="Ankyrin_rpt-contain_sf"/>
</dbReference>
<dbReference type="SUPFAM" id="SSF52540">
    <property type="entry name" value="P-loop containing nucleoside triphosphate hydrolases"/>
    <property type="match status" value="1"/>
</dbReference>
<dbReference type="InterPro" id="IPR051165">
    <property type="entry name" value="Multifunctional_ANK_Repeat"/>
</dbReference>
<feature type="repeat" description="ANK" evidence="3">
    <location>
        <begin position="649"/>
        <end position="681"/>
    </location>
</feature>